<dbReference type="GO" id="GO:0003677">
    <property type="term" value="F:DNA binding"/>
    <property type="evidence" value="ECO:0007669"/>
    <property type="project" value="UniProtKB-KW"/>
</dbReference>
<keyword evidence="7" id="KW-0235">DNA replication</keyword>
<comment type="subcellular location">
    <subcellularLocation>
        <location evidence="2">Nucleus</location>
    </subcellularLocation>
</comment>
<feature type="domain" description="DNA2/NAM7 helicase helicase" evidence="24">
    <location>
        <begin position="716"/>
        <end position="814"/>
    </location>
</feature>
<evidence type="ECO:0000256" key="16">
    <source>
        <dbReference type="ARBA" id="ARBA00023004"/>
    </source>
</evidence>
<dbReference type="FunFam" id="3.40.50.300:FF:000789">
    <property type="entry name" value="DNA replication ATP-dependent helicase/nuclease DNA2"/>
    <property type="match status" value="1"/>
</dbReference>
<evidence type="ECO:0000256" key="15">
    <source>
        <dbReference type="ARBA" id="ARBA00022840"/>
    </source>
</evidence>
<evidence type="ECO:0000256" key="18">
    <source>
        <dbReference type="ARBA" id="ARBA00023125"/>
    </source>
</evidence>
<dbReference type="GO" id="GO:0006281">
    <property type="term" value="P:DNA repair"/>
    <property type="evidence" value="ECO:0007669"/>
    <property type="project" value="UniProtKB-KW"/>
</dbReference>
<dbReference type="CDD" id="cd22318">
    <property type="entry name" value="DNA2_N-like"/>
    <property type="match status" value="1"/>
</dbReference>
<dbReference type="GO" id="GO:0043139">
    <property type="term" value="F:5'-3' DNA helicase activity"/>
    <property type="evidence" value="ECO:0007669"/>
    <property type="project" value="TreeGrafter"/>
</dbReference>
<evidence type="ECO:0000256" key="19">
    <source>
        <dbReference type="ARBA" id="ARBA00023204"/>
    </source>
</evidence>
<dbReference type="Pfam" id="PF13086">
    <property type="entry name" value="AAA_11"/>
    <property type="match status" value="2"/>
</dbReference>
<dbReference type="GO" id="GO:0006260">
    <property type="term" value="P:DNA replication"/>
    <property type="evidence" value="ECO:0007669"/>
    <property type="project" value="UniProtKB-KW"/>
</dbReference>
<keyword evidence="9" id="KW-0479">Metal-binding</keyword>
<evidence type="ECO:0000256" key="21">
    <source>
        <dbReference type="ARBA" id="ARBA00023268"/>
    </source>
</evidence>
<dbReference type="InterPro" id="IPR041677">
    <property type="entry name" value="DNA2/NAM7_AAA_11"/>
</dbReference>
<evidence type="ECO:0000256" key="2">
    <source>
        <dbReference type="ARBA" id="ARBA00004123"/>
    </source>
</evidence>
<evidence type="ECO:0000256" key="3">
    <source>
        <dbReference type="ARBA" id="ARBA00007913"/>
    </source>
</evidence>
<dbReference type="SUPFAM" id="SSF52540">
    <property type="entry name" value="P-loop containing nucleoside triphosphate hydrolases"/>
    <property type="match status" value="1"/>
</dbReference>
<dbReference type="Pfam" id="PF08696">
    <property type="entry name" value="Dna2"/>
    <property type="match status" value="1"/>
</dbReference>
<reference evidence="26 27" key="1">
    <citation type="journal article" date="2020" name="ISME J.">
        <title>Uncovering the hidden diversity of litter-decomposition mechanisms in mushroom-forming fungi.</title>
        <authorList>
            <person name="Floudas D."/>
            <person name="Bentzer J."/>
            <person name="Ahren D."/>
            <person name="Johansson T."/>
            <person name="Persson P."/>
            <person name="Tunlid A."/>
        </authorList>
    </citation>
    <scope>NUCLEOTIDE SEQUENCE [LARGE SCALE GENOMIC DNA]</scope>
    <source>
        <strain evidence="26 27">CBS 291.85</strain>
    </source>
</reference>
<keyword evidence="16" id="KW-0408">Iron</keyword>
<evidence type="ECO:0000256" key="6">
    <source>
        <dbReference type="ARBA" id="ARBA00022485"/>
    </source>
</evidence>
<dbReference type="AlphaFoldDB" id="A0A8H5G2W5"/>
<keyword evidence="8" id="KW-0540">Nuclease</keyword>
<keyword evidence="17" id="KW-0411">Iron-sulfur</keyword>
<keyword evidence="13" id="KW-0378">Hydrolase</keyword>
<feature type="domain" description="DNA2/NAM7 helicase helicase" evidence="24">
    <location>
        <begin position="827"/>
        <end position="880"/>
    </location>
</feature>
<gene>
    <name evidence="26" type="ORF">D9758_005868</name>
</gene>
<evidence type="ECO:0000256" key="12">
    <source>
        <dbReference type="ARBA" id="ARBA00022763"/>
    </source>
</evidence>
<keyword evidence="14" id="KW-0347">Helicase</keyword>
<dbReference type="PANTHER" id="PTHR43788:SF8">
    <property type="entry name" value="DNA-BINDING PROTEIN SMUBP-2"/>
    <property type="match status" value="1"/>
</dbReference>
<dbReference type="GO" id="GO:0016787">
    <property type="term" value="F:hydrolase activity"/>
    <property type="evidence" value="ECO:0007669"/>
    <property type="project" value="UniProtKB-KW"/>
</dbReference>
<dbReference type="InterPro" id="IPR050534">
    <property type="entry name" value="Coronavir_polyprotein_1ab"/>
</dbReference>
<dbReference type="Proteomes" id="UP000559256">
    <property type="component" value="Unassembled WGS sequence"/>
</dbReference>
<comment type="catalytic activity">
    <reaction evidence="22">
        <text>ATP + H2O = ADP + phosphate + H(+)</text>
        <dbReference type="Rhea" id="RHEA:13065"/>
        <dbReference type="ChEBI" id="CHEBI:15377"/>
        <dbReference type="ChEBI" id="CHEBI:15378"/>
        <dbReference type="ChEBI" id="CHEBI:30616"/>
        <dbReference type="ChEBI" id="CHEBI:43474"/>
        <dbReference type="ChEBI" id="CHEBI:456216"/>
        <dbReference type="EC" id="3.6.4.12"/>
    </reaction>
</comment>
<dbReference type="GO" id="GO:0051539">
    <property type="term" value="F:4 iron, 4 sulfur cluster binding"/>
    <property type="evidence" value="ECO:0007669"/>
    <property type="project" value="UniProtKB-KW"/>
</dbReference>
<dbReference type="InterPro" id="IPR027417">
    <property type="entry name" value="P-loop_NTPase"/>
</dbReference>
<keyword evidence="20" id="KW-0539">Nucleus</keyword>
<dbReference type="Gene3D" id="3.40.50.300">
    <property type="entry name" value="P-loop containing nucleotide triphosphate hydrolases"/>
    <property type="match status" value="2"/>
</dbReference>
<evidence type="ECO:0000256" key="5">
    <source>
        <dbReference type="ARBA" id="ARBA00021516"/>
    </source>
</evidence>
<evidence type="ECO:0000259" key="25">
    <source>
        <dbReference type="Pfam" id="PF13087"/>
    </source>
</evidence>
<dbReference type="EMBL" id="JAACJM010000052">
    <property type="protein sequence ID" value="KAF5357379.1"/>
    <property type="molecule type" value="Genomic_DNA"/>
</dbReference>
<evidence type="ECO:0000256" key="1">
    <source>
        <dbReference type="ARBA" id="ARBA00001966"/>
    </source>
</evidence>
<dbReference type="GO" id="GO:0004519">
    <property type="term" value="F:endonuclease activity"/>
    <property type="evidence" value="ECO:0007669"/>
    <property type="project" value="UniProtKB-KW"/>
</dbReference>
<dbReference type="GO" id="GO:0005634">
    <property type="term" value="C:nucleus"/>
    <property type="evidence" value="ECO:0007669"/>
    <property type="project" value="UniProtKB-SubCell"/>
</dbReference>
<dbReference type="InterPro" id="IPR047187">
    <property type="entry name" value="SF1_C_Upf1"/>
</dbReference>
<evidence type="ECO:0000256" key="8">
    <source>
        <dbReference type="ARBA" id="ARBA00022722"/>
    </source>
</evidence>
<evidence type="ECO:0000256" key="7">
    <source>
        <dbReference type="ARBA" id="ARBA00022705"/>
    </source>
</evidence>
<keyword evidence="6" id="KW-0004">4Fe-4S</keyword>
<dbReference type="InterPro" id="IPR026851">
    <property type="entry name" value="Dna2/JHS1_DEXXQ-box"/>
</dbReference>
<dbReference type="InterPro" id="IPR014808">
    <property type="entry name" value="DNA_replication_fac_Dna2_N"/>
</dbReference>
<evidence type="ECO:0000259" key="24">
    <source>
        <dbReference type="Pfam" id="PF13086"/>
    </source>
</evidence>
<dbReference type="Pfam" id="PF13087">
    <property type="entry name" value="AAA_12"/>
    <property type="match status" value="1"/>
</dbReference>
<dbReference type="InterPro" id="IPR041679">
    <property type="entry name" value="DNA2/NAM7-like_C"/>
</dbReference>
<keyword evidence="27" id="KW-1185">Reference proteome</keyword>
<evidence type="ECO:0000256" key="11">
    <source>
        <dbReference type="ARBA" id="ARBA00022759"/>
    </source>
</evidence>
<dbReference type="GO" id="GO:0046872">
    <property type="term" value="F:metal ion binding"/>
    <property type="evidence" value="ECO:0007669"/>
    <property type="project" value="UniProtKB-KW"/>
</dbReference>
<evidence type="ECO:0000313" key="27">
    <source>
        <dbReference type="Proteomes" id="UP000559256"/>
    </source>
</evidence>
<comment type="similarity">
    <text evidence="3">Belongs to the DNA2/NAM7 helicase family.</text>
</comment>
<comment type="caution">
    <text evidence="26">The sequence shown here is derived from an EMBL/GenBank/DDBJ whole genome shotgun (WGS) entry which is preliminary data.</text>
</comment>
<dbReference type="OrthoDB" id="6513042at2759"/>
<evidence type="ECO:0000256" key="13">
    <source>
        <dbReference type="ARBA" id="ARBA00022801"/>
    </source>
</evidence>
<protein>
    <recommendedName>
        <fullName evidence="5">DNA replication ATP-dependent helicase/nuclease DNA2</fullName>
        <ecNumber evidence="4">3.6.4.12</ecNumber>
    </recommendedName>
</protein>
<accession>A0A8H5G2W5</accession>
<keyword evidence="21" id="KW-0511">Multifunctional enzyme</keyword>
<evidence type="ECO:0000256" key="14">
    <source>
        <dbReference type="ARBA" id="ARBA00022806"/>
    </source>
</evidence>
<dbReference type="GO" id="GO:0005524">
    <property type="term" value="F:ATP binding"/>
    <property type="evidence" value="ECO:0007669"/>
    <property type="project" value="UniProtKB-KW"/>
</dbReference>
<evidence type="ECO:0000256" key="22">
    <source>
        <dbReference type="ARBA" id="ARBA00047995"/>
    </source>
</evidence>
<evidence type="ECO:0000256" key="20">
    <source>
        <dbReference type="ARBA" id="ARBA00023242"/>
    </source>
</evidence>
<evidence type="ECO:0000259" key="23">
    <source>
        <dbReference type="Pfam" id="PF08696"/>
    </source>
</evidence>
<keyword evidence="19" id="KW-0234">DNA repair</keyword>
<dbReference type="Gene3D" id="3.90.320.10">
    <property type="match status" value="1"/>
</dbReference>
<keyword evidence="15" id="KW-0067">ATP-binding</keyword>
<sequence length="1217" mass="135910">MASVHHSAQEEADFIQNLLSDLDDSFSKAVPSPTSSPVKNVPSVTFKAATPVNKKKAKPHFPSPSKVFTADDEDVAALLDGAEDWDLTIELSPKKETKHTKKMWDYRKRVCEMCTRCIVHSVAEGEVNGRLTKILNVKVDATGESRAVYLQDDWVYTDVRSGDTINVLGEFLSPLQSSSTSPLCATISSKCNLLILHPDLLLTATSLSTASQCRRRPLLSAMLRSSTDVSPAMVWGNMLHTVMQNCLSSGRWDERWIDEQINEVVRSNLLDLVRISVNVETAVAEVKARAKGVQTFFDRYMAGEPKSEAVLTNTRSHKNETHHLAITELLDVEEDIWSPTYGLRGKLDATVLAVISELAGLSAKPILTHGPRPLEIKTGRANAGMEHRAQTMLYTLLVQERYGIDVSSGLLYYTQSEEVVEVPASRNELRGLIIGRNELATYMMRRQRKGSSEPFLPPTIDDERVCKKCYSLDSCMLYRKAVEDVEDHFSPIADAYSLKTSHLTPSQSTFFKQWEHLIALEEQDIGRFRKELWTMGAAEREKNGRCFSEMVLDTSFSPPSTKGVDSRDKIHSFTYRFTRSPNSTVSSPFLNGSLDVNDPITISVEPHLLGLARGFIVQITPTEVVAGVDHDLSLDFISSRLEAFGSPSSPISPVLFRIDREELYSGMGRIRDNLAQLFYADGDSRRLEFVVDLKRPSFDDSPSLSLPKDVACHLEHLNVNQKQAVDKILRADDYALILGMPGTGKTTVIVAVIKALVEMGKTVLLTSYTHSAVDTILLKLKDVSDFGILRLGNTDKVHPQVRKFTLSTRREATTVEQLEHQLMTPPVVATTCLSIDPRRFDYCIVDEASQITLPTCLGPLRFAEKFILVGDHFQLPPLVRNKAARKGGLDISLFRRLSDAHPHAVVDLVYQYRMNEDIMVLSNTLIYGDRLRCGNEAVAKQSLVLKDRGFLDGTLCRKTVCQHGDDVCWLQRLVAESCKAVFVDTDLVPVRDSKVGDLVQNEGEVTLVYQITETLLRSGVSAQEIGIISPYRQQIKLLKQKLGGRHEEIEILTADKSQGRDKDCVIISMVRSNKDGNVGDLVKDWRRMNVSFTRARSKLIIIGSRQTLQSVQLLEAFFKLMELKAWILKLPPKADLMHSEVFSMTISPKRKFNSEEGVAETPLSPSSRFAKENLLEGECIRPQKRTKADSGPKATGEVLLRGRSMLKDIYNDGKGHA</sequence>
<feature type="domain" description="DNA replication factor Dna2 N-terminal" evidence="23">
    <location>
        <begin position="140"/>
        <end position="351"/>
    </location>
</feature>
<organism evidence="26 27">
    <name type="scientific">Tetrapyrgos nigripes</name>
    <dbReference type="NCBI Taxonomy" id="182062"/>
    <lineage>
        <taxon>Eukaryota</taxon>
        <taxon>Fungi</taxon>
        <taxon>Dikarya</taxon>
        <taxon>Basidiomycota</taxon>
        <taxon>Agaricomycotina</taxon>
        <taxon>Agaricomycetes</taxon>
        <taxon>Agaricomycetidae</taxon>
        <taxon>Agaricales</taxon>
        <taxon>Marasmiineae</taxon>
        <taxon>Marasmiaceae</taxon>
        <taxon>Tetrapyrgos</taxon>
    </lineage>
</organism>
<evidence type="ECO:0000256" key="9">
    <source>
        <dbReference type="ARBA" id="ARBA00022723"/>
    </source>
</evidence>
<dbReference type="GO" id="GO:0017116">
    <property type="term" value="F:single-stranded DNA helicase activity"/>
    <property type="evidence" value="ECO:0007669"/>
    <property type="project" value="InterPro"/>
</dbReference>
<keyword evidence="11" id="KW-0255">Endonuclease</keyword>
<feature type="domain" description="DNA2/NAM7 helicase-like C-terminal" evidence="25">
    <location>
        <begin position="889"/>
        <end position="1105"/>
    </location>
</feature>
<comment type="cofactor">
    <cofactor evidence="1">
        <name>[4Fe-4S] cluster</name>
        <dbReference type="ChEBI" id="CHEBI:49883"/>
    </cofactor>
</comment>
<dbReference type="EC" id="3.6.4.12" evidence="4"/>
<dbReference type="PANTHER" id="PTHR43788">
    <property type="entry name" value="DNA2/NAM7 HELICASE FAMILY MEMBER"/>
    <property type="match status" value="1"/>
</dbReference>
<evidence type="ECO:0000313" key="26">
    <source>
        <dbReference type="EMBL" id="KAF5357379.1"/>
    </source>
</evidence>
<dbReference type="CDD" id="cd18041">
    <property type="entry name" value="DEXXQc_DNA2"/>
    <property type="match status" value="1"/>
</dbReference>
<keyword evidence="12" id="KW-0227">DNA damage</keyword>
<dbReference type="CDD" id="cd18808">
    <property type="entry name" value="SF1_C_Upf1"/>
    <property type="match status" value="1"/>
</dbReference>
<name>A0A8H5G2W5_9AGAR</name>
<evidence type="ECO:0000256" key="10">
    <source>
        <dbReference type="ARBA" id="ARBA00022741"/>
    </source>
</evidence>
<evidence type="ECO:0000256" key="4">
    <source>
        <dbReference type="ARBA" id="ARBA00012551"/>
    </source>
</evidence>
<proteinExistence type="inferred from homology"/>
<keyword evidence="18" id="KW-0238">DNA-binding</keyword>
<keyword evidence="10" id="KW-0547">Nucleotide-binding</keyword>
<evidence type="ECO:0000256" key="17">
    <source>
        <dbReference type="ARBA" id="ARBA00023014"/>
    </source>
</evidence>
<dbReference type="InterPro" id="IPR011604">
    <property type="entry name" value="PDDEXK-like_dom_sf"/>
</dbReference>
<dbReference type="FunFam" id="3.40.50.300:FF:001170">
    <property type="entry name" value="DNA replication helicase Dna2"/>
    <property type="match status" value="1"/>
</dbReference>